<organism evidence="1 2">
    <name type="scientific">Bremerella volcania</name>
    <dbReference type="NCBI Taxonomy" id="2527984"/>
    <lineage>
        <taxon>Bacteria</taxon>
        <taxon>Pseudomonadati</taxon>
        <taxon>Planctomycetota</taxon>
        <taxon>Planctomycetia</taxon>
        <taxon>Pirellulales</taxon>
        <taxon>Pirellulaceae</taxon>
        <taxon>Bremerella</taxon>
    </lineage>
</organism>
<evidence type="ECO:0008006" key="3">
    <source>
        <dbReference type="Google" id="ProtNLM"/>
    </source>
</evidence>
<reference evidence="2" key="1">
    <citation type="submission" date="2019-02" db="EMBL/GenBank/DDBJ databases">
        <title>Deep-cultivation of Planctomycetes and their phenomic and genomic characterization uncovers novel biology.</title>
        <authorList>
            <person name="Wiegand S."/>
            <person name="Jogler M."/>
            <person name="Boedeker C."/>
            <person name="Pinto D."/>
            <person name="Vollmers J."/>
            <person name="Rivas-Marin E."/>
            <person name="Kohn T."/>
            <person name="Peeters S.H."/>
            <person name="Heuer A."/>
            <person name="Rast P."/>
            <person name="Oberbeckmann S."/>
            <person name="Bunk B."/>
            <person name="Jeske O."/>
            <person name="Meyerdierks A."/>
            <person name="Storesund J.E."/>
            <person name="Kallscheuer N."/>
            <person name="Luecker S."/>
            <person name="Lage O.M."/>
            <person name="Pohl T."/>
            <person name="Merkel B.J."/>
            <person name="Hornburger P."/>
            <person name="Mueller R.-W."/>
            <person name="Bruemmer F."/>
            <person name="Labrenz M."/>
            <person name="Spormann A.M."/>
            <person name="Op den Camp H."/>
            <person name="Overmann J."/>
            <person name="Amann R."/>
            <person name="Jetten M.S.M."/>
            <person name="Mascher T."/>
            <person name="Medema M.H."/>
            <person name="Devos D.P."/>
            <person name="Kaster A.-K."/>
            <person name="Ovreas L."/>
            <person name="Rohde M."/>
            <person name="Galperin M.Y."/>
            <person name="Jogler C."/>
        </authorList>
    </citation>
    <scope>NUCLEOTIDE SEQUENCE [LARGE SCALE GENOMIC DNA]</scope>
    <source>
        <strain evidence="2">Pan97</strain>
    </source>
</reference>
<proteinExistence type="predicted"/>
<dbReference type="AlphaFoldDB" id="A0A518C1I4"/>
<evidence type="ECO:0000313" key="1">
    <source>
        <dbReference type="EMBL" id="QDU73080.1"/>
    </source>
</evidence>
<dbReference type="OrthoDB" id="5492672at2"/>
<protein>
    <recommendedName>
        <fullName evidence="3">DUF2071 domain-containing protein</fullName>
    </recommendedName>
</protein>
<name>A0A518C1I4_9BACT</name>
<dbReference type="KEGG" id="bvo:Pan97_00470"/>
<dbReference type="EMBL" id="CP036289">
    <property type="protein sequence ID" value="QDU73080.1"/>
    <property type="molecule type" value="Genomic_DNA"/>
</dbReference>
<gene>
    <name evidence="1" type="ORF">Pan97_00470</name>
</gene>
<dbReference type="Proteomes" id="UP000318626">
    <property type="component" value="Chromosome"/>
</dbReference>
<dbReference type="InterPro" id="IPR018644">
    <property type="entry name" value="DUF2071"/>
</dbReference>
<dbReference type="Pfam" id="PF09844">
    <property type="entry name" value="DUF2071"/>
    <property type="match status" value="1"/>
</dbReference>
<dbReference type="RefSeq" id="WP_144969613.1">
    <property type="nucleotide sequence ID" value="NZ_CP036289.1"/>
</dbReference>
<sequence length="274" mass="31092">MRLPVIRGIIDRRILANYRIDPDVLAKQLPKPFRPQVVNGFGIAGICLIRLVSIRPKTLPLWMGISSENAAHRIAVEWDDGDQMRTGVYIPRRDTSSFLNALAGGRIFPGVHHRAKFEVSEQADHYRIRVTSHDRQAQFLVAGRVADDLSKTSIFHSVEEVSHFFECGSIGYSPANKPDQFDGLELRSFNWQVTPLDIEHVESSFFDNANLFPPGTAVFDNALLMRSIDHEWHERTSMQAKRDNVPSITAQCETYQGTAERSQRAHPILLEHHT</sequence>
<evidence type="ECO:0000313" key="2">
    <source>
        <dbReference type="Proteomes" id="UP000318626"/>
    </source>
</evidence>
<accession>A0A518C1I4</accession>
<keyword evidence="2" id="KW-1185">Reference proteome</keyword>